<gene>
    <name evidence="8" type="ORF">BOW51_07845</name>
</gene>
<dbReference type="Proteomes" id="UP000190896">
    <property type="component" value="Unassembled WGS sequence"/>
</dbReference>
<accession>A0A1T2KTU9</accession>
<keyword evidence="9" id="KW-1185">Reference proteome</keyword>
<evidence type="ECO:0000256" key="6">
    <source>
        <dbReference type="ARBA" id="ARBA00022989"/>
    </source>
</evidence>
<dbReference type="InterPro" id="IPR011606">
    <property type="entry name" value="Brnchd-chn_aa_trnsp_permease"/>
</dbReference>
<dbReference type="AlphaFoldDB" id="A0A1T2KTU9"/>
<comment type="subcellular location">
    <subcellularLocation>
        <location evidence="1">Cell membrane</location>
        <topology evidence="1">Multi-pass membrane protein</topology>
    </subcellularLocation>
</comment>
<sequence length="82" mass="8887">MGALLGSTVSFDTTGMDFALTALFVVLLQEQWKKLHEPFPFAAGLVTGITALALWPQHMPLVSIGLSILILLTRYRPGESTS</sequence>
<keyword evidence="3" id="KW-0813">Transport</keyword>
<name>A0A1T2KTU9_9GAMM</name>
<reference evidence="8 9" key="1">
    <citation type="submission" date="2016-11" db="EMBL/GenBank/DDBJ databases">
        <title>Mixed transmission modes and dynamic genome evolution in an obligate animal-bacterial symbiosis.</title>
        <authorList>
            <person name="Russell S.L."/>
            <person name="Corbett-Detig R.B."/>
            <person name="Cavanaugh C.M."/>
        </authorList>
    </citation>
    <scope>NUCLEOTIDE SEQUENCE [LARGE SCALE GENOMIC DNA]</scope>
    <source>
        <strain evidence="8">Se-Cadez</strain>
    </source>
</reference>
<keyword evidence="6" id="KW-1133">Transmembrane helix</keyword>
<dbReference type="PANTHER" id="PTHR34979">
    <property type="entry name" value="INNER MEMBRANE PROTEIN YGAZ"/>
    <property type="match status" value="1"/>
</dbReference>
<keyword evidence="7" id="KW-0472">Membrane</keyword>
<dbReference type="PANTHER" id="PTHR34979:SF1">
    <property type="entry name" value="INNER MEMBRANE PROTEIN YGAZ"/>
    <property type="match status" value="1"/>
</dbReference>
<keyword evidence="5" id="KW-0812">Transmembrane</keyword>
<protein>
    <submittedName>
        <fullName evidence="8">Uncharacterized protein</fullName>
    </submittedName>
</protein>
<dbReference type="GO" id="GO:1903785">
    <property type="term" value="P:L-valine transmembrane transport"/>
    <property type="evidence" value="ECO:0007669"/>
    <property type="project" value="TreeGrafter"/>
</dbReference>
<keyword evidence="4" id="KW-1003">Cell membrane</keyword>
<dbReference type="EMBL" id="MPRJ01000046">
    <property type="protein sequence ID" value="OOZ36279.1"/>
    <property type="molecule type" value="Genomic_DNA"/>
</dbReference>
<comment type="caution">
    <text evidence="8">The sequence shown here is derived from an EMBL/GenBank/DDBJ whole genome shotgun (WGS) entry which is preliminary data.</text>
</comment>
<evidence type="ECO:0000313" key="8">
    <source>
        <dbReference type="EMBL" id="OOZ36279.1"/>
    </source>
</evidence>
<dbReference type="GO" id="GO:0005886">
    <property type="term" value="C:plasma membrane"/>
    <property type="evidence" value="ECO:0007669"/>
    <property type="project" value="UniProtKB-SubCell"/>
</dbReference>
<proteinExistence type="inferred from homology"/>
<evidence type="ECO:0000256" key="5">
    <source>
        <dbReference type="ARBA" id="ARBA00022692"/>
    </source>
</evidence>
<comment type="similarity">
    <text evidence="2">Belongs to the AzlC family.</text>
</comment>
<evidence type="ECO:0000256" key="2">
    <source>
        <dbReference type="ARBA" id="ARBA00010735"/>
    </source>
</evidence>
<organism evidence="8 9">
    <name type="scientific">Solemya velesiana gill symbiont</name>
    <dbReference type="NCBI Taxonomy" id="1918948"/>
    <lineage>
        <taxon>Bacteria</taxon>
        <taxon>Pseudomonadati</taxon>
        <taxon>Pseudomonadota</taxon>
        <taxon>Gammaproteobacteria</taxon>
        <taxon>sulfur-oxidizing symbionts</taxon>
    </lineage>
</organism>
<evidence type="ECO:0000256" key="3">
    <source>
        <dbReference type="ARBA" id="ARBA00022448"/>
    </source>
</evidence>
<evidence type="ECO:0000256" key="1">
    <source>
        <dbReference type="ARBA" id="ARBA00004651"/>
    </source>
</evidence>
<evidence type="ECO:0000256" key="4">
    <source>
        <dbReference type="ARBA" id="ARBA00022475"/>
    </source>
</evidence>
<evidence type="ECO:0000256" key="7">
    <source>
        <dbReference type="ARBA" id="ARBA00023136"/>
    </source>
</evidence>
<evidence type="ECO:0000313" key="9">
    <source>
        <dbReference type="Proteomes" id="UP000190896"/>
    </source>
</evidence>